<dbReference type="RefSeq" id="YP_009804601.1">
    <property type="nucleotide sequence ID" value="NC_048002.1"/>
</dbReference>
<keyword evidence="3" id="KW-1185">Reference proteome</keyword>
<feature type="region of interest" description="Disordered" evidence="1">
    <location>
        <begin position="733"/>
        <end position="805"/>
    </location>
</feature>
<evidence type="ECO:0000256" key="1">
    <source>
        <dbReference type="SAM" id="MobiDB-lite"/>
    </source>
</evidence>
<dbReference type="EMBL" id="MH370477">
    <property type="protein sequence ID" value="AXC34571.1"/>
    <property type="molecule type" value="Genomic_DNA"/>
</dbReference>
<dbReference type="Pfam" id="PF26212">
    <property type="entry name" value="Phage_T7_Gp15"/>
    <property type="match status" value="1"/>
</dbReference>
<dbReference type="InterPro" id="IPR038993">
    <property type="entry name" value="Gp15"/>
</dbReference>
<dbReference type="GeneID" id="54995195"/>
<name>A0A2Z5H3D8_9CAUD</name>
<feature type="compositionally biased region" description="Basic and acidic residues" evidence="1">
    <location>
        <begin position="792"/>
        <end position="805"/>
    </location>
</feature>
<evidence type="ECO:0000313" key="3">
    <source>
        <dbReference type="Proteomes" id="UP000252591"/>
    </source>
</evidence>
<proteinExistence type="predicted"/>
<reference evidence="2" key="1">
    <citation type="submission" date="2018-05" db="EMBL/GenBank/DDBJ databases">
        <title>Genome sequence of Escherichia coli phage SRT7.</title>
        <authorList>
            <person name="Fan X."/>
            <person name="Zhao K."/>
            <person name="Song S."/>
            <person name="Zhao Z."/>
        </authorList>
    </citation>
    <scope>NUCLEOTIDE SEQUENCE [LARGE SCALE GENOMIC DNA]</scope>
</reference>
<accession>A0A2Z5H3D8</accession>
<organism evidence="2 3">
    <name type="scientific">Escherichia phage SRT7</name>
    <dbReference type="NCBI Taxonomy" id="2268589"/>
    <lineage>
        <taxon>Viruses</taxon>
        <taxon>Duplodnaviria</taxon>
        <taxon>Heunggongvirae</taxon>
        <taxon>Uroviricota</taxon>
        <taxon>Caudoviricetes</taxon>
        <taxon>Autographivirales</taxon>
        <taxon>Autotranscriptaviridae</taxon>
        <taxon>Studiervirinae</taxon>
        <taxon>Foetvirus</taxon>
        <taxon>Foetvirus P1723</taxon>
        <taxon>Foetvirus SRT7</taxon>
    </lineage>
</organism>
<protein>
    <recommendedName>
        <fullName evidence="4">Internal virion protein C</fullName>
    </recommendedName>
</protein>
<sequence>MASRIQTALQSNPQAAASRLRGGSLAGANYQAAQVGTPNNVKSGLLDSLENFGKSAGAAFGRYEDEQEKAGKQQAEWLTKFARENPDEYRKAFNDGTLRYQDNKFAMQFMRENMGSNASFRADAEIQQRIKDGKYGSFSQEDEAQMNKDKAELRKLFAEQDAKLYGIDTNDEHFQFGLASNIQQREISTNDVWDSHKAQFNENAAIVNAKQTLSGSLHGLNATNGEQYATSVTGYLEQTRQGALLNDKQRESVLLDAVKNTSNHAQGGAALVALGEQEVELYGSRVKIKDYVGKESWDSYLANANQSLMTQDRERASIFESTMGGIERSTDINLGLEELRKQRDFYNKMQPGSAQTAALDRIDRVEQSLKDRLARETAKKTTENDKANQKFNRETNVYGNITRAMNGDFAVPLSTSTMPTDDNTGEYKEEDFTNAFNKYRNDIMNDPNLSPEQKAQQWMKLASVSGKTGWPQKVMAPSVEAATNDLSGAILRGAELKGTELDQLKAYYEADPAGFVKLFPEQGELIAQMYTMKKYGLTNEQFVKGERERNSLSKKPDKGAASYENFLTNSGQYPHLNYMSHDEAGAAYQVYLAEMHDHGDTRKALKAADRMAEGFTTTFSAGGSGNTAGRLQGAIPTSFLENGNGFDATNGKRHMEGFINQVATEGKISSAYVNVNYNADQDIVLITGAAGQMPKIISRADMIEAQKAEDDANAKRAAEQQAKDKAKLEQALKDANKRAPITAAKSAREAGSKRVRAKKAQVPNSIYGGEIRKDLQSGEPIAPKPKRKTAKAPKDTKAKINRLID</sequence>
<dbReference type="KEGG" id="vg:54995195"/>
<evidence type="ECO:0000313" key="2">
    <source>
        <dbReference type="EMBL" id="AXC34571.1"/>
    </source>
</evidence>
<evidence type="ECO:0008006" key="4">
    <source>
        <dbReference type="Google" id="ProtNLM"/>
    </source>
</evidence>
<dbReference type="Proteomes" id="UP000252591">
    <property type="component" value="Segment"/>
</dbReference>